<evidence type="ECO:0000256" key="2">
    <source>
        <dbReference type="ARBA" id="ARBA00022490"/>
    </source>
</evidence>
<dbReference type="FunFam" id="1.20.120.1900:FF:000003">
    <property type="entry name" value="Gamma-tubulin complex component"/>
    <property type="match status" value="1"/>
</dbReference>
<sequence length="767" mass="88036">MSTTSGVRIGSTSSVKSHNAHNNENNENNNTDDFVIRSRAHLPLPSSFVESCGSRFRSSIFTSPTSEMPVSTVHSQSRVPQSIDGYQTRSAEIALIKDLLFIFQGINGTMLKATQENKYEIFAKEFVNPCIRQEALRLCCLGSYYKIVKNFIRKPSTGIITQGLKHGLSIELQEYYRMIALIHKAVGHNASADTPLTEELSIKSEEPSLVTLTVWTWDVKKRLQFLAQLVNECGSKKGGELCSTVFPYCENGCPVVSTMAVSLLSFISKPLYSMICEWILYGELEDHFNEFFIAADPNCRKEELWHSKYTMREKMIPEFISKKLAARILATGKNINFLKEICQNSAAYKGRDELERILKDTPVECLFMQNDPILHEAINKAYETTSSMVLSVLMEQSRLVDHLNAIKKYLLLGQGDFIQHLLELIQFELNKPASRVFYHNLSSILESAVRSTNAQFEDEEILSRLDIRLLRSTENDLGWDVFCLDYKVQGPIGTVLSENAMGRYHQLFNTLWRIKRIEAILSVLWKNQISLFKLQCVLPELGSVLHRSQLLISEMIHFVHQTQYYIMFEATECAWDRLIIDVEKSSDLDEVISAHESFLDTVSTRSLLNSSSRKLLNQLRGIFDTVHEFKDFLNKFDSTVMVEYDRRKNIKIHSPEQLREAQKEFFKKFVAHAKGKIETIYTAFQDLVRAFLLKLNRQQDLNLQCLSFRLDFNEHYQQKDARLTQPLTYQHRRLSMGTVPPPAMDFSILTTSMENSINTTIPEITDC</sequence>
<evidence type="ECO:0000313" key="8">
    <source>
        <dbReference type="EMBL" id="CAG7833587.1"/>
    </source>
</evidence>
<gene>
    <name evidence="8" type="ORF">AFUS01_LOCUS43195</name>
</gene>
<evidence type="ECO:0000256" key="3">
    <source>
        <dbReference type="ARBA" id="ARBA00022701"/>
    </source>
</evidence>
<keyword evidence="2" id="KW-0963">Cytoplasm</keyword>
<proteinExistence type="predicted"/>
<name>A0A8J2LNR2_9HEXA</name>
<organism evidence="8 9">
    <name type="scientific">Allacma fusca</name>
    <dbReference type="NCBI Taxonomy" id="39272"/>
    <lineage>
        <taxon>Eukaryota</taxon>
        <taxon>Metazoa</taxon>
        <taxon>Ecdysozoa</taxon>
        <taxon>Arthropoda</taxon>
        <taxon>Hexapoda</taxon>
        <taxon>Collembola</taxon>
        <taxon>Symphypleona</taxon>
        <taxon>Sminthuridae</taxon>
        <taxon>Allacma</taxon>
    </lineage>
</organism>
<feature type="domain" description="Gamma tubulin complex component C-terminal" evidence="6">
    <location>
        <begin position="399"/>
        <end position="716"/>
    </location>
</feature>
<dbReference type="PANTHER" id="PTHR19302">
    <property type="entry name" value="GAMMA TUBULIN COMPLEX PROTEIN"/>
    <property type="match status" value="1"/>
</dbReference>
<evidence type="ECO:0000256" key="1">
    <source>
        <dbReference type="ARBA" id="ARBA00004245"/>
    </source>
</evidence>
<dbReference type="Pfam" id="PF17681">
    <property type="entry name" value="GCP_N_terminal"/>
    <property type="match status" value="1"/>
</dbReference>
<dbReference type="GO" id="GO:0000930">
    <property type="term" value="C:gamma-tubulin complex"/>
    <property type="evidence" value="ECO:0007669"/>
    <property type="project" value="TreeGrafter"/>
</dbReference>
<evidence type="ECO:0000259" key="7">
    <source>
        <dbReference type="Pfam" id="PF17681"/>
    </source>
</evidence>
<dbReference type="InterPro" id="IPR007259">
    <property type="entry name" value="GCP"/>
</dbReference>
<evidence type="ECO:0000259" key="6">
    <source>
        <dbReference type="Pfam" id="PF04130"/>
    </source>
</evidence>
<reference evidence="8" key="1">
    <citation type="submission" date="2021-06" db="EMBL/GenBank/DDBJ databases">
        <authorList>
            <person name="Hodson N. C."/>
            <person name="Mongue J. A."/>
            <person name="Jaron S. K."/>
        </authorList>
    </citation>
    <scope>NUCLEOTIDE SEQUENCE</scope>
</reference>
<dbReference type="GO" id="GO:0051321">
    <property type="term" value="P:meiotic cell cycle"/>
    <property type="evidence" value="ECO:0007669"/>
    <property type="project" value="TreeGrafter"/>
</dbReference>
<evidence type="ECO:0000313" key="9">
    <source>
        <dbReference type="Proteomes" id="UP000708208"/>
    </source>
</evidence>
<dbReference type="GO" id="GO:0000278">
    <property type="term" value="P:mitotic cell cycle"/>
    <property type="evidence" value="ECO:0007669"/>
    <property type="project" value="TreeGrafter"/>
</dbReference>
<dbReference type="AlphaFoldDB" id="A0A8J2LNR2"/>
<keyword evidence="9" id="KW-1185">Reference proteome</keyword>
<dbReference type="EMBL" id="CAJVCH010569942">
    <property type="protein sequence ID" value="CAG7833587.1"/>
    <property type="molecule type" value="Genomic_DNA"/>
</dbReference>
<dbReference type="OrthoDB" id="5860513at2759"/>
<feature type="domain" description="Gamma tubulin complex component protein N-terminal" evidence="7">
    <location>
        <begin position="96"/>
        <end position="395"/>
    </location>
</feature>
<dbReference type="GO" id="GO:0051225">
    <property type="term" value="P:spindle assembly"/>
    <property type="evidence" value="ECO:0007669"/>
    <property type="project" value="TreeGrafter"/>
</dbReference>
<keyword evidence="3" id="KW-0493">Microtubule</keyword>
<evidence type="ECO:0008006" key="10">
    <source>
        <dbReference type="Google" id="ProtNLM"/>
    </source>
</evidence>
<dbReference type="GO" id="GO:0043015">
    <property type="term" value="F:gamma-tubulin binding"/>
    <property type="evidence" value="ECO:0007669"/>
    <property type="project" value="InterPro"/>
</dbReference>
<dbReference type="InterPro" id="IPR041470">
    <property type="entry name" value="GCP_N"/>
</dbReference>
<dbReference type="Proteomes" id="UP000708208">
    <property type="component" value="Unassembled WGS sequence"/>
</dbReference>
<comment type="caution">
    <text evidence="8">The sequence shown here is derived from an EMBL/GenBank/DDBJ whole genome shotgun (WGS) entry which is preliminary data.</text>
</comment>
<keyword evidence="4" id="KW-0206">Cytoskeleton</keyword>
<dbReference type="GO" id="GO:0000922">
    <property type="term" value="C:spindle pole"/>
    <property type="evidence" value="ECO:0007669"/>
    <property type="project" value="InterPro"/>
</dbReference>
<feature type="region of interest" description="Disordered" evidence="5">
    <location>
        <begin position="1"/>
        <end position="31"/>
    </location>
</feature>
<dbReference type="InterPro" id="IPR040457">
    <property type="entry name" value="GCP_C"/>
</dbReference>
<comment type="subcellular location">
    <subcellularLocation>
        <location evidence="1">Cytoplasm</location>
        <location evidence="1">Cytoskeleton</location>
    </subcellularLocation>
</comment>
<dbReference type="GO" id="GO:0051011">
    <property type="term" value="F:microtubule minus-end binding"/>
    <property type="evidence" value="ECO:0007669"/>
    <property type="project" value="TreeGrafter"/>
</dbReference>
<feature type="compositionally biased region" description="Polar residues" evidence="5">
    <location>
        <begin position="1"/>
        <end position="17"/>
    </location>
</feature>
<dbReference type="GO" id="GO:0005874">
    <property type="term" value="C:microtubule"/>
    <property type="evidence" value="ECO:0007669"/>
    <property type="project" value="UniProtKB-KW"/>
</dbReference>
<protein>
    <recommendedName>
        <fullName evidence="10">Gamma-tubulin complex component</fullName>
    </recommendedName>
</protein>
<accession>A0A8J2LNR2</accession>
<dbReference type="GO" id="GO:0031122">
    <property type="term" value="P:cytoplasmic microtubule organization"/>
    <property type="evidence" value="ECO:0007669"/>
    <property type="project" value="TreeGrafter"/>
</dbReference>
<dbReference type="Pfam" id="PF04130">
    <property type="entry name" value="GCP_C_terminal"/>
    <property type="match status" value="1"/>
</dbReference>
<evidence type="ECO:0000256" key="5">
    <source>
        <dbReference type="SAM" id="MobiDB-lite"/>
    </source>
</evidence>
<dbReference type="GO" id="GO:0007020">
    <property type="term" value="P:microtubule nucleation"/>
    <property type="evidence" value="ECO:0007669"/>
    <property type="project" value="InterPro"/>
</dbReference>
<evidence type="ECO:0000256" key="4">
    <source>
        <dbReference type="ARBA" id="ARBA00023212"/>
    </source>
</evidence>
<dbReference type="PANTHER" id="PTHR19302:SF14">
    <property type="entry name" value="GAMMA-TUBULIN COMPLEX COMPONENT 3"/>
    <property type="match status" value="1"/>
</dbReference>